<dbReference type="Pfam" id="PF02826">
    <property type="entry name" value="2-Hacid_dh_C"/>
    <property type="match status" value="1"/>
</dbReference>
<proteinExistence type="inferred from homology"/>
<accession>A0A179BRQ5</accession>
<dbReference type="GO" id="GO:0016616">
    <property type="term" value="F:oxidoreductase activity, acting on the CH-OH group of donors, NAD or NADP as acceptor"/>
    <property type="evidence" value="ECO:0007669"/>
    <property type="project" value="InterPro"/>
</dbReference>
<dbReference type="Pfam" id="PF00389">
    <property type="entry name" value="2-Hacid_dh"/>
    <property type="match status" value="1"/>
</dbReference>
<dbReference type="GO" id="GO:0051287">
    <property type="term" value="F:NAD binding"/>
    <property type="evidence" value="ECO:0007669"/>
    <property type="project" value="InterPro"/>
</dbReference>
<dbReference type="EMBL" id="LWBS01000253">
    <property type="protein sequence ID" value="OAP93771.1"/>
    <property type="molecule type" value="Genomic_DNA"/>
</dbReference>
<evidence type="ECO:0000256" key="2">
    <source>
        <dbReference type="ARBA" id="ARBA00023002"/>
    </source>
</evidence>
<evidence type="ECO:0000259" key="6">
    <source>
        <dbReference type="Pfam" id="PF02826"/>
    </source>
</evidence>
<comment type="caution">
    <text evidence="7">The sequence shown here is derived from an EMBL/GenBank/DDBJ whole genome shotgun (WGS) entry which is preliminary data.</text>
</comment>
<name>A0A179BRQ5_RHILE</name>
<dbReference type="InterPro" id="IPR006140">
    <property type="entry name" value="D-isomer_DH_NAD-bd"/>
</dbReference>
<keyword evidence="3" id="KW-0520">NAD</keyword>
<dbReference type="SUPFAM" id="SSF51735">
    <property type="entry name" value="NAD(P)-binding Rossmann-fold domains"/>
    <property type="match status" value="1"/>
</dbReference>
<dbReference type="AlphaFoldDB" id="A0A179BRQ5"/>
<comment type="similarity">
    <text evidence="1 4">Belongs to the D-isomer specific 2-hydroxyacid dehydrogenase family.</text>
</comment>
<evidence type="ECO:0000256" key="3">
    <source>
        <dbReference type="ARBA" id="ARBA00023027"/>
    </source>
</evidence>
<evidence type="ECO:0000256" key="4">
    <source>
        <dbReference type="RuleBase" id="RU003719"/>
    </source>
</evidence>
<reference evidence="7" key="1">
    <citation type="submission" date="2016-04" db="EMBL/GenBank/DDBJ databases">
        <title>Fast-growing isolate from the root nodules of Vavilovia formosa.</title>
        <authorList>
            <person name="Kimeklis A."/>
            <person name="Safronova V."/>
            <person name="Belimov A."/>
            <person name="Andronov E."/>
        </authorList>
    </citation>
    <scope>NUCLEOTIDE SEQUENCE [LARGE SCALE GENOMIC DNA]</scope>
    <source>
        <strain evidence="7">Vaf-46</strain>
    </source>
</reference>
<dbReference type="SUPFAM" id="SSF52283">
    <property type="entry name" value="Formate/glycerate dehydrogenase catalytic domain-like"/>
    <property type="match status" value="1"/>
</dbReference>
<evidence type="ECO:0000313" key="7">
    <source>
        <dbReference type="EMBL" id="OAP93771.1"/>
    </source>
</evidence>
<sequence length="315" mass="32597">MRCLIVQPVHVDGLELLRQAGVEPVLCPKPDTETATRMIAGCDAVITRDAGLSAAAIEASDRLRVIVVHGAGHDAIDKDAASRKGILVCNTPGANARSVSELALALALAAARRVPVADRSVRAGLHGFRERETFCELSGKTALIVGFGATGAGLGHMLKAALDMRVLVYSPRGSDLQGFERVASLDAGLSQADLVSLHTPLRPETQHLIGKEALAVVKHGAILVNTARAGLVDETALAAAIKAGRVSAAGLDVYTHDAPLGALAATDRVIFTPHLGGTTEEALRRVAIASARNVLTALSGERPATALNNPAELAV</sequence>
<feature type="domain" description="D-isomer specific 2-hydroxyacid dehydrogenase catalytic" evidence="5">
    <location>
        <begin position="4"/>
        <end position="308"/>
    </location>
</feature>
<dbReference type="InterPro" id="IPR036291">
    <property type="entry name" value="NAD(P)-bd_dom_sf"/>
</dbReference>
<dbReference type="PANTHER" id="PTHR42789">
    <property type="entry name" value="D-ISOMER SPECIFIC 2-HYDROXYACID DEHYDROGENASE FAMILY PROTEIN (AFU_ORTHOLOGUE AFUA_6G10090)"/>
    <property type="match status" value="1"/>
</dbReference>
<protein>
    <submittedName>
        <fullName evidence="7">3-phosphoglycerate dehydrogenase</fullName>
    </submittedName>
</protein>
<dbReference type="InterPro" id="IPR050857">
    <property type="entry name" value="D-2-hydroxyacid_DH"/>
</dbReference>
<dbReference type="PANTHER" id="PTHR42789:SF1">
    <property type="entry name" value="D-ISOMER SPECIFIC 2-HYDROXYACID DEHYDROGENASE FAMILY PROTEIN (AFU_ORTHOLOGUE AFUA_6G10090)"/>
    <property type="match status" value="1"/>
</dbReference>
<feature type="domain" description="D-isomer specific 2-hydroxyacid dehydrogenase NAD-binding" evidence="6">
    <location>
        <begin position="104"/>
        <end position="276"/>
    </location>
</feature>
<dbReference type="Gene3D" id="3.40.50.720">
    <property type="entry name" value="NAD(P)-binding Rossmann-like Domain"/>
    <property type="match status" value="2"/>
</dbReference>
<dbReference type="InterPro" id="IPR006139">
    <property type="entry name" value="D-isomer_2_OHA_DH_cat_dom"/>
</dbReference>
<evidence type="ECO:0000259" key="5">
    <source>
        <dbReference type="Pfam" id="PF00389"/>
    </source>
</evidence>
<keyword evidence="2 4" id="KW-0560">Oxidoreductase</keyword>
<organism evidence="7">
    <name type="scientific">Rhizobium leguminosarum</name>
    <dbReference type="NCBI Taxonomy" id="384"/>
    <lineage>
        <taxon>Bacteria</taxon>
        <taxon>Pseudomonadati</taxon>
        <taxon>Pseudomonadota</taxon>
        <taxon>Alphaproteobacteria</taxon>
        <taxon>Hyphomicrobiales</taxon>
        <taxon>Rhizobiaceae</taxon>
        <taxon>Rhizobium/Agrobacterium group</taxon>
        <taxon>Rhizobium</taxon>
    </lineage>
</organism>
<gene>
    <name evidence="7" type="ORF">A4U53_23715</name>
</gene>
<evidence type="ECO:0000256" key="1">
    <source>
        <dbReference type="ARBA" id="ARBA00005854"/>
    </source>
</evidence>